<organism evidence="2">
    <name type="scientific">Leptolyngbya sp. NK1-12</name>
    <dbReference type="NCBI Taxonomy" id="2547451"/>
    <lineage>
        <taxon>Bacteria</taxon>
        <taxon>Bacillati</taxon>
        <taxon>Cyanobacteriota</taxon>
        <taxon>Cyanophyceae</taxon>
        <taxon>Leptolyngbyales</taxon>
        <taxon>Leptolyngbyaceae</taxon>
        <taxon>Leptolyngbya group</taxon>
        <taxon>Leptolyngbya</taxon>
    </lineage>
</organism>
<dbReference type="Gene3D" id="3.90.550.10">
    <property type="entry name" value="Spore Coat Polysaccharide Biosynthesis Protein SpsA, Chain A"/>
    <property type="match status" value="1"/>
</dbReference>
<protein>
    <submittedName>
        <fullName evidence="2">Glycosyltransferase family 2 protein</fullName>
    </submittedName>
</protein>
<reference evidence="2" key="1">
    <citation type="submission" date="2020-05" db="EMBL/GenBank/DDBJ databases">
        <authorList>
            <person name="Zhu T."/>
            <person name="Keshari N."/>
            <person name="Lu X."/>
        </authorList>
    </citation>
    <scope>NUCLEOTIDE SEQUENCE</scope>
    <source>
        <strain evidence="2">NK1-12</strain>
    </source>
</reference>
<dbReference type="InterPro" id="IPR001173">
    <property type="entry name" value="Glyco_trans_2-like"/>
</dbReference>
<dbReference type="PANTHER" id="PTHR43685">
    <property type="entry name" value="GLYCOSYLTRANSFERASE"/>
    <property type="match status" value="1"/>
</dbReference>
<gene>
    <name evidence="2" type="ORF">HJG54_17025</name>
</gene>
<sequence>MQPEVSVIITAYNTAAYIEKAIKTALSQTLKNIEVIVVDDCSTDATVEVAKRIQDERLTVITNPRNMGATASSNRAIRATSGKWVAVLDSDDWYAPERLERLVQVANAQNADVIVDDLFLIRDGEPAPWSTLLSESGETIPHICRIDPVFFVKTDVYGQRGLHLGLTKPLFKREFLLQHSIQYDETLTSAYDFWIDMECFMHGANFILVPEPYYFYRSRLGSSVRSDRIYWLDECCRKTADFMQQEVTQQFPELVDALAQQLANFERIRAYYRIVQPLKQGRLLAALAALVRNPTGFAHLLNQLPAILERRIQYFVFKNETAFEMLPRRQKMQA</sequence>
<dbReference type="InterPro" id="IPR029044">
    <property type="entry name" value="Nucleotide-diphossugar_trans"/>
</dbReference>
<name>A0AA96WJQ3_9CYAN</name>
<dbReference type="EMBL" id="CP053586">
    <property type="protein sequence ID" value="WNZ26653.1"/>
    <property type="molecule type" value="Genomic_DNA"/>
</dbReference>
<dbReference type="Pfam" id="PF00535">
    <property type="entry name" value="Glycos_transf_2"/>
    <property type="match status" value="1"/>
</dbReference>
<evidence type="ECO:0000313" key="2">
    <source>
        <dbReference type="EMBL" id="WNZ26653.1"/>
    </source>
</evidence>
<dbReference type="PANTHER" id="PTHR43685:SF2">
    <property type="entry name" value="GLYCOSYLTRANSFERASE 2-LIKE DOMAIN-CONTAINING PROTEIN"/>
    <property type="match status" value="1"/>
</dbReference>
<dbReference type="InterPro" id="IPR050834">
    <property type="entry name" value="Glycosyltransf_2"/>
</dbReference>
<dbReference type="SUPFAM" id="SSF53448">
    <property type="entry name" value="Nucleotide-diphospho-sugar transferases"/>
    <property type="match status" value="1"/>
</dbReference>
<dbReference type="AlphaFoldDB" id="A0AA96WJQ3"/>
<feature type="domain" description="Glycosyltransferase 2-like" evidence="1">
    <location>
        <begin position="6"/>
        <end position="132"/>
    </location>
</feature>
<evidence type="ECO:0000259" key="1">
    <source>
        <dbReference type="Pfam" id="PF00535"/>
    </source>
</evidence>
<proteinExistence type="predicted"/>
<accession>A0AA96WJQ3</accession>